<feature type="coiled-coil region" evidence="1">
    <location>
        <begin position="230"/>
        <end position="257"/>
    </location>
</feature>
<protein>
    <submittedName>
        <fullName evidence="3">Uncharacterized protein</fullName>
    </submittedName>
</protein>
<organism evidence="3 4">
    <name type="scientific">Potamilus streckersoni</name>
    <dbReference type="NCBI Taxonomy" id="2493646"/>
    <lineage>
        <taxon>Eukaryota</taxon>
        <taxon>Metazoa</taxon>
        <taxon>Spiralia</taxon>
        <taxon>Lophotrochozoa</taxon>
        <taxon>Mollusca</taxon>
        <taxon>Bivalvia</taxon>
        <taxon>Autobranchia</taxon>
        <taxon>Heteroconchia</taxon>
        <taxon>Palaeoheterodonta</taxon>
        <taxon>Unionida</taxon>
        <taxon>Unionoidea</taxon>
        <taxon>Unionidae</taxon>
        <taxon>Ambleminae</taxon>
        <taxon>Lampsilini</taxon>
        <taxon>Potamilus</taxon>
    </lineage>
</organism>
<reference evidence="3" key="3">
    <citation type="submission" date="2023-05" db="EMBL/GenBank/DDBJ databases">
        <authorList>
            <person name="Smith C.H."/>
        </authorList>
    </citation>
    <scope>NUCLEOTIDE SEQUENCE</scope>
    <source>
        <strain evidence="3">CHS0354</strain>
        <tissue evidence="3">Mantle</tissue>
    </source>
</reference>
<evidence type="ECO:0000256" key="1">
    <source>
        <dbReference type="SAM" id="Coils"/>
    </source>
</evidence>
<feature type="compositionally biased region" description="Polar residues" evidence="2">
    <location>
        <begin position="663"/>
        <end position="674"/>
    </location>
</feature>
<sequence>MGDYDDDDSYYSCLVHDWRCRSEFQGVLNKLRNKVIRNNYIDFLPRRVCVCKDRNRGITDPDDPFDDITDTQLQESWNFVENHLMHKQEPLFLRLQKYIEKLKENNDPDEHKTSAHRFVHILRKALENDFSLLEPSPLLNDPNYQKAKDETHKFAIPNFDKQYLGNLIGYGGRHIFPFQRKYKCHIAFSVEPANNGTPGEQIFVTVTRKTAEREVFQRLEKRIKQHAETVLKKRKDHEKVRREYEEMKKAAEDQKKASACANNGIKDQNEGGAAGPSHLHGAVKGQKMQVEGTSSTCLIHNSSWANRLQYVLNQLQTEYHVPNNICKAFARAVCDCSNLRHLDIELPDFPKDAVGQALMVKNELMKWRGDQQIIKPLINLLVDGFKENMSLQKFVFYFIKVISNDYIDLQRFENRMQKALPKRKLTQLQQPRMVDASAEPSTDSRPTVPVTPHNAAVDNDTVPFGAEDPNPLDMVSGLDPTSLASTVLATEDKDHTVIAGTESVSSPTEVKKKVNEEKDVKTKPLSKEEPCAEKEMTKCFVHDSRWFSLYQYTLNQMHKRNMLPRNKGVKFSSFICTCMQSTQAQATDTNLDQNQLSTVIFDQSRRHVQIILEGWSKDEPKVFLPLFAAMEKLKQSDIYKSLVKFVFYFNELHNKNTEFLGPANQSSASGSSQLKPAGTELRQHTTGSSPTAIRSETHSSADQHSASYSAESSSVSSQQLSQPPSVNPDCMYHSRKWNNILQYMVNNLYNERLIDGRKKKEFFQKICSCDGQFDFSSIFKDRAEVKHCMTITKTAAGKWKRAPNTIEQLFKVFGEFEDGEDISSGILKFLYYFKKTIDGEFKCYT</sequence>
<feature type="region of interest" description="Disordered" evidence="2">
    <location>
        <begin position="663"/>
        <end position="726"/>
    </location>
</feature>
<accession>A0AAE0VKG6</accession>
<feature type="region of interest" description="Disordered" evidence="2">
    <location>
        <begin position="424"/>
        <end position="463"/>
    </location>
</feature>
<evidence type="ECO:0000256" key="2">
    <source>
        <dbReference type="SAM" id="MobiDB-lite"/>
    </source>
</evidence>
<dbReference type="Proteomes" id="UP001195483">
    <property type="component" value="Unassembled WGS sequence"/>
</dbReference>
<dbReference type="AlphaFoldDB" id="A0AAE0VKG6"/>
<comment type="caution">
    <text evidence="3">The sequence shown here is derived from an EMBL/GenBank/DDBJ whole genome shotgun (WGS) entry which is preliminary data.</text>
</comment>
<reference evidence="3" key="1">
    <citation type="journal article" date="2021" name="Genome Biol. Evol.">
        <title>A High-Quality Reference Genome for a Parasitic Bivalve with Doubly Uniparental Inheritance (Bivalvia: Unionida).</title>
        <authorList>
            <person name="Smith C.H."/>
        </authorList>
    </citation>
    <scope>NUCLEOTIDE SEQUENCE</scope>
    <source>
        <strain evidence="3">CHS0354</strain>
    </source>
</reference>
<dbReference type="EMBL" id="JAEAOA010001462">
    <property type="protein sequence ID" value="KAK3581219.1"/>
    <property type="molecule type" value="Genomic_DNA"/>
</dbReference>
<name>A0AAE0VKG6_9BIVA</name>
<evidence type="ECO:0000313" key="3">
    <source>
        <dbReference type="EMBL" id="KAK3581219.1"/>
    </source>
</evidence>
<keyword evidence="1" id="KW-0175">Coiled coil</keyword>
<keyword evidence="4" id="KW-1185">Reference proteome</keyword>
<feature type="compositionally biased region" description="Low complexity" evidence="2">
    <location>
        <begin position="705"/>
        <end position="724"/>
    </location>
</feature>
<evidence type="ECO:0000313" key="4">
    <source>
        <dbReference type="Proteomes" id="UP001195483"/>
    </source>
</evidence>
<gene>
    <name evidence="3" type="ORF">CHS0354_024761</name>
</gene>
<feature type="compositionally biased region" description="Polar residues" evidence="2">
    <location>
        <begin position="684"/>
        <end position="694"/>
    </location>
</feature>
<proteinExistence type="predicted"/>
<reference evidence="3" key="2">
    <citation type="journal article" date="2021" name="Genome Biol. Evol.">
        <title>Developing a high-quality reference genome for a parasitic bivalve with doubly uniparental inheritance (Bivalvia: Unionida).</title>
        <authorList>
            <person name="Smith C.H."/>
        </authorList>
    </citation>
    <scope>NUCLEOTIDE SEQUENCE</scope>
    <source>
        <strain evidence="3">CHS0354</strain>
        <tissue evidence="3">Mantle</tissue>
    </source>
</reference>